<dbReference type="AlphaFoldDB" id="A0AAP0NQ11"/>
<gene>
    <name evidence="1" type="ORF">Syun_020791</name>
</gene>
<name>A0AAP0NQ11_9MAGN</name>
<proteinExistence type="predicted"/>
<reference evidence="1 2" key="1">
    <citation type="submission" date="2024-01" db="EMBL/GenBank/DDBJ databases">
        <title>Genome assemblies of Stephania.</title>
        <authorList>
            <person name="Yang L."/>
        </authorList>
    </citation>
    <scope>NUCLEOTIDE SEQUENCE [LARGE SCALE GENOMIC DNA]</scope>
    <source>
        <strain evidence="1">YNDBR</strain>
        <tissue evidence="1">Leaf</tissue>
    </source>
</reference>
<dbReference type="Proteomes" id="UP001420932">
    <property type="component" value="Unassembled WGS sequence"/>
</dbReference>
<accession>A0AAP0NQ11</accession>
<protein>
    <submittedName>
        <fullName evidence="1">Uncharacterized protein</fullName>
    </submittedName>
</protein>
<evidence type="ECO:0000313" key="2">
    <source>
        <dbReference type="Proteomes" id="UP001420932"/>
    </source>
</evidence>
<comment type="caution">
    <text evidence="1">The sequence shown here is derived from an EMBL/GenBank/DDBJ whole genome shotgun (WGS) entry which is preliminary data.</text>
</comment>
<evidence type="ECO:0000313" key="1">
    <source>
        <dbReference type="EMBL" id="KAK9113994.1"/>
    </source>
</evidence>
<dbReference type="EMBL" id="JBBNAF010000009">
    <property type="protein sequence ID" value="KAK9113994.1"/>
    <property type="molecule type" value="Genomic_DNA"/>
</dbReference>
<sequence length="167" mass="18623">MSGRPKWPFLRTIKYLDECLGSSEYMGGVEAPPKSPSHKCNSDELFIAFITQDFEDKPTDLNIIYEEPDDEFSSAYKDFSNDYLVVHMHAVLHLLITRIAYSLPEVTQIEAIHYRLPLVVVTAASHQSPLLPPTSIFVVASHQLPPSVAQLDASYLPPLPPPLTTSS</sequence>
<organism evidence="1 2">
    <name type="scientific">Stephania yunnanensis</name>
    <dbReference type="NCBI Taxonomy" id="152371"/>
    <lineage>
        <taxon>Eukaryota</taxon>
        <taxon>Viridiplantae</taxon>
        <taxon>Streptophyta</taxon>
        <taxon>Embryophyta</taxon>
        <taxon>Tracheophyta</taxon>
        <taxon>Spermatophyta</taxon>
        <taxon>Magnoliopsida</taxon>
        <taxon>Ranunculales</taxon>
        <taxon>Menispermaceae</taxon>
        <taxon>Menispermoideae</taxon>
        <taxon>Cissampelideae</taxon>
        <taxon>Stephania</taxon>
    </lineage>
</organism>
<keyword evidence="2" id="KW-1185">Reference proteome</keyword>